<sequence length="207" mass="22704">MRYARNWPVLTAYDDLAAYAAHKGGRIPTEPELRLFLDTYQLSYAEGANAGFRHWHPLPATAARPSAAGRRALARLKSASTAGLRAVSSFHSYCRENARRVSGARNPDEGQFQDDSAVVDRDQPVATTHATHIRWGFHPNERGATHTHNSQVQTKEAGDLDFVEGFLAGAKAKLVQELQSTPTPIARTPTSSGRKGRFMPRRKATGA</sequence>
<evidence type="ECO:0000313" key="1">
    <source>
        <dbReference type="EMBL" id="KAJ2974718.1"/>
    </source>
</evidence>
<proteinExistence type="predicted"/>
<dbReference type="Proteomes" id="UP001144978">
    <property type="component" value="Unassembled WGS sequence"/>
</dbReference>
<organism evidence="1 2">
    <name type="scientific">Trametes sanguinea</name>
    <dbReference type="NCBI Taxonomy" id="158606"/>
    <lineage>
        <taxon>Eukaryota</taxon>
        <taxon>Fungi</taxon>
        <taxon>Dikarya</taxon>
        <taxon>Basidiomycota</taxon>
        <taxon>Agaricomycotina</taxon>
        <taxon>Agaricomycetes</taxon>
        <taxon>Polyporales</taxon>
        <taxon>Polyporaceae</taxon>
        <taxon>Trametes</taxon>
    </lineage>
</organism>
<protein>
    <submittedName>
        <fullName evidence="1">Uncharacterized protein</fullName>
    </submittedName>
</protein>
<evidence type="ECO:0000313" key="2">
    <source>
        <dbReference type="Proteomes" id="UP001144978"/>
    </source>
</evidence>
<name>A0ACC1N8D6_9APHY</name>
<reference evidence="1" key="1">
    <citation type="submission" date="2022-08" db="EMBL/GenBank/DDBJ databases">
        <title>Genome Sequence of Pycnoporus sanguineus.</title>
        <authorList>
            <person name="Buettner E."/>
        </authorList>
    </citation>
    <scope>NUCLEOTIDE SEQUENCE</scope>
    <source>
        <strain evidence="1">CG-C14</strain>
    </source>
</reference>
<comment type="caution">
    <text evidence="1">The sequence shown here is derived from an EMBL/GenBank/DDBJ whole genome shotgun (WGS) entry which is preliminary data.</text>
</comment>
<keyword evidence="2" id="KW-1185">Reference proteome</keyword>
<gene>
    <name evidence="1" type="ORF">NUW54_g11851</name>
</gene>
<dbReference type="EMBL" id="JANSHE010004790">
    <property type="protein sequence ID" value="KAJ2974718.1"/>
    <property type="molecule type" value="Genomic_DNA"/>
</dbReference>
<accession>A0ACC1N8D6</accession>